<dbReference type="Proteomes" id="UP001497382">
    <property type="component" value="Unassembled WGS sequence"/>
</dbReference>
<dbReference type="PROSITE" id="PS51162">
    <property type="entry name" value="THYROGLOBULIN_1_2"/>
    <property type="match status" value="2"/>
</dbReference>
<feature type="disulfide bond" evidence="2">
    <location>
        <begin position="126"/>
        <end position="146"/>
    </location>
</feature>
<evidence type="ECO:0000313" key="5">
    <source>
        <dbReference type="EMBL" id="CAL1285404.1"/>
    </source>
</evidence>
<dbReference type="EMBL" id="CAXIEN010000190">
    <property type="protein sequence ID" value="CAL1285404.1"/>
    <property type="molecule type" value="Genomic_DNA"/>
</dbReference>
<protein>
    <recommendedName>
        <fullName evidence="4">Thyroglobulin type-1 domain-containing protein</fullName>
    </recommendedName>
</protein>
<evidence type="ECO:0000313" key="6">
    <source>
        <dbReference type="Proteomes" id="UP001497382"/>
    </source>
</evidence>
<dbReference type="Pfam" id="PF00086">
    <property type="entry name" value="Thyroglobulin_1"/>
    <property type="match status" value="1"/>
</dbReference>
<accession>A0AAV2AQF6</accession>
<dbReference type="SUPFAM" id="SSF57610">
    <property type="entry name" value="Thyroglobulin type-1 domain"/>
    <property type="match status" value="2"/>
</dbReference>
<dbReference type="Gene3D" id="4.10.800.10">
    <property type="entry name" value="Thyroglobulin type-1"/>
    <property type="match status" value="2"/>
</dbReference>
<feature type="chain" id="PRO_5043752004" description="Thyroglobulin type-1 domain-containing protein" evidence="3">
    <location>
        <begin position="23"/>
        <end position="147"/>
    </location>
</feature>
<comment type="caution">
    <text evidence="2">Lacks conserved residue(s) required for the propagation of feature annotation.</text>
</comment>
<keyword evidence="1 2" id="KW-1015">Disulfide bond</keyword>
<keyword evidence="3" id="KW-0732">Signal</keyword>
<dbReference type="InterPro" id="IPR000716">
    <property type="entry name" value="Thyroglobulin_1"/>
</dbReference>
<organism evidence="5 6">
    <name type="scientific">Larinioides sclopetarius</name>
    <dbReference type="NCBI Taxonomy" id="280406"/>
    <lineage>
        <taxon>Eukaryota</taxon>
        <taxon>Metazoa</taxon>
        <taxon>Ecdysozoa</taxon>
        <taxon>Arthropoda</taxon>
        <taxon>Chelicerata</taxon>
        <taxon>Arachnida</taxon>
        <taxon>Araneae</taxon>
        <taxon>Araneomorphae</taxon>
        <taxon>Entelegynae</taxon>
        <taxon>Araneoidea</taxon>
        <taxon>Araneidae</taxon>
        <taxon>Larinioides</taxon>
    </lineage>
</organism>
<evidence type="ECO:0000259" key="4">
    <source>
        <dbReference type="PROSITE" id="PS51162"/>
    </source>
</evidence>
<feature type="domain" description="Thyroglobulin type-1" evidence="4">
    <location>
        <begin position="23"/>
        <end position="84"/>
    </location>
</feature>
<sequence length="147" mass="16377">MLTITALFAVLFVCALPRDASSETTCQTHKRNSASPNAPLQWDIRCDDDGSYLPLQCTVQTPKWCACYDKEEMVARPSRSTTSCECHLARHEAIKASKSTCETPVCDRSGHFEKRQCCDLTRQCRCVDPVTGETTVQPQSNSKLQCP</sequence>
<evidence type="ECO:0000256" key="2">
    <source>
        <dbReference type="PROSITE-ProRule" id="PRU00500"/>
    </source>
</evidence>
<comment type="caution">
    <text evidence="5">The sequence shown here is derived from an EMBL/GenBank/DDBJ whole genome shotgun (WGS) entry which is preliminary data.</text>
</comment>
<feature type="signal peptide" evidence="3">
    <location>
        <begin position="1"/>
        <end position="22"/>
    </location>
</feature>
<keyword evidence="6" id="KW-1185">Reference proteome</keyword>
<evidence type="ECO:0000256" key="3">
    <source>
        <dbReference type="SAM" id="SignalP"/>
    </source>
</evidence>
<dbReference type="AlphaFoldDB" id="A0AAV2AQF6"/>
<feature type="disulfide bond" evidence="2">
    <location>
        <begin position="117"/>
        <end position="124"/>
    </location>
</feature>
<evidence type="ECO:0000256" key="1">
    <source>
        <dbReference type="ARBA" id="ARBA00023157"/>
    </source>
</evidence>
<gene>
    <name evidence="5" type="ORF">LARSCL_LOCUS13689</name>
</gene>
<reference evidence="5 6" key="1">
    <citation type="submission" date="2024-04" db="EMBL/GenBank/DDBJ databases">
        <authorList>
            <person name="Rising A."/>
            <person name="Reimegard J."/>
            <person name="Sonavane S."/>
            <person name="Akerstrom W."/>
            <person name="Nylinder S."/>
            <person name="Hedman E."/>
            <person name="Kallberg Y."/>
        </authorList>
    </citation>
    <scope>NUCLEOTIDE SEQUENCE [LARGE SCALE GENOMIC DNA]</scope>
</reference>
<name>A0AAV2AQF6_9ARAC</name>
<dbReference type="InterPro" id="IPR036857">
    <property type="entry name" value="Thyroglobulin_1_sf"/>
</dbReference>
<proteinExistence type="predicted"/>
<feature type="domain" description="Thyroglobulin type-1" evidence="4">
    <location>
        <begin position="98"/>
        <end position="146"/>
    </location>
</feature>